<feature type="domain" description="Lipopolysaccharide assembly protein A" evidence="6">
    <location>
        <begin position="27"/>
        <end position="86"/>
    </location>
</feature>
<evidence type="ECO:0000256" key="2">
    <source>
        <dbReference type="ARBA" id="ARBA00022692"/>
    </source>
</evidence>
<keyword evidence="2 5" id="KW-0812">Transmembrane</keyword>
<dbReference type="AlphaFoldDB" id="A0A839UPF3"/>
<evidence type="ECO:0000313" key="8">
    <source>
        <dbReference type="Proteomes" id="UP000559987"/>
    </source>
</evidence>
<keyword evidence="1" id="KW-1003">Cell membrane</keyword>
<sequence length="93" mass="10079">MSAINRLISLFILLLALILGAWFGWDNQSPVALHFYGFDLPPIASGVAILVSLAVGIVAGLAASQLGLYRLRIKNRQLQKQLKRATSYPVSGD</sequence>
<organism evidence="7 8">
    <name type="scientific">Simiduia aestuariiviva</name>
    <dbReference type="NCBI Taxonomy" id="1510459"/>
    <lineage>
        <taxon>Bacteria</taxon>
        <taxon>Pseudomonadati</taxon>
        <taxon>Pseudomonadota</taxon>
        <taxon>Gammaproteobacteria</taxon>
        <taxon>Cellvibrionales</taxon>
        <taxon>Cellvibrionaceae</taxon>
        <taxon>Simiduia</taxon>
    </lineage>
</organism>
<dbReference type="Pfam" id="PF06305">
    <property type="entry name" value="LapA_dom"/>
    <property type="match status" value="1"/>
</dbReference>
<keyword evidence="3 5" id="KW-1133">Transmembrane helix</keyword>
<dbReference type="InterPro" id="IPR010445">
    <property type="entry name" value="LapA_dom"/>
</dbReference>
<dbReference type="Proteomes" id="UP000559987">
    <property type="component" value="Unassembled WGS sequence"/>
</dbReference>
<name>A0A839UPF3_9GAMM</name>
<reference evidence="7 8" key="1">
    <citation type="submission" date="2020-08" db="EMBL/GenBank/DDBJ databases">
        <title>Genomic Encyclopedia of Type Strains, Phase III (KMG-III): the genomes of soil and plant-associated and newly described type strains.</title>
        <authorList>
            <person name="Whitman W."/>
        </authorList>
    </citation>
    <scope>NUCLEOTIDE SEQUENCE [LARGE SCALE GENOMIC DNA]</scope>
    <source>
        <strain evidence="7 8">CECT 8571</strain>
    </source>
</reference>
<accession>A0A839UPF3</accession>
<evidence type="ECO:0000313" key="7">
    <source>
        <dbReference type="EMBL" id="MBB3168379.1"/>
    </source>
</evidence>
<comment type="caution">
    <text evidence="7">The sequence shown here is derived from an EMBL/GenBank/DDBJ whole genome shotgun (WGS) entry which is preliminary data.</text>
</comment>
<keyword evidence="8" id="KW-1185">Reference proteome</keyword>
<dbReference type="EMBL" id="JACHXZ010000002">
    <property type="protein sequence ID" value="MBB3168379.1"/>
    <property type="molecule type" value="Genomic_DNA"/>
</dbReference>
<dbReference type="RefSeq" id="WP_183909863.1">
    <property type="nucleotide sequence ID" value="NZ_JACHXZ010000002.1"/>
</dbReference>
<evidence type="ECO:0000256" key="4">
    <source>
        <dbReference type="ARBA" id="ARBA00023136"/>
    </source>
</evidence>
<feature type="transmembrane region" description="Helical" evidence="5">
    <location>
        <begin position="45"/>
        <end position="69"/>
    </location>
</feature>
<evidence type="ECO:0000256" key="1">
    <source>
        <dbReference type="ARBA" id="ARBA00022475"/>
    </source>
</evidence>
<proteinExistence type="predicted"/>
<evidence type="ECO:0000256" key="3">
    <source>
        <dbReference type="ARBA" id="ARBA00022989"/>
    </source>
</evidence>
<dbReference type="GO" id="GO:0005886">
    <property type="term" value="C:plasma membrane"/>
    <property type="evidence" value="ECO:0007669"/>
    <property type="project" value="InterPro"/>
</dbReference>
<evidence type="ECO:0000256" key="5">
    <source>
        <dbReference type="SAM" id="Phobius"/>
    </source>
</evidence>
<evidence type="ECO:0000259" key="6">
    <source>
        <dbReference type="Pfam" id="PF06305"/>
    </source>
</evidence>
<protein>
    <submittedName>
        <fullName evidence="7">Putative integral membrane protein</fullName>
    </submittedName>
</protein>
<feature type="transmembrane region" description="Helical" evidence="5">
    <location>
        <begin position="7"/>
        <end position="25"/>
    </location>
</feature>
<keyword evidence="4 5" id="KW-0472">Membrane</keyword>
<gene>
    <name evidence="7" type="ORF">FHS30_001563</name>
</gene>